<dbReference type="InterPro" id="IPR017853">
    <property type="entry name" value="GH"/>
</dbReference>
<sequence>MTGYRSVVVILLLVLIVSGCGGRSGTPGAGAGDGANGSSSAGSGGTNVQPPADGSAGAGNAPGAGESEPAPADPVRDQLGKLSTDEKIGQLVLVGMDGTEINQNVRDLIEKEHVGGFIFYKDNIQDKKQALALFNALKAANRDQPVPLFLSVDEEGGRVSRMPGEFDRLPAMRAIGDVGSEELAGRIGGVIGKELSGFGLNLDFAPVLDVNSNPDNPVIGDRAFGEEPEIVSKMGISVMNGIREQGVIPVVKHFPGHGDTAVDSHLGLPVVEHDLNRLRKLELVPFARAIKEGADVMMIAHLLLPKLDPDHPASFSEPVIHGLLREELQFKGTIISDDMTMGAIVKNYDIGDAAVQFLLAGGNIVLVGHNYDQEKAVIQAIREAVASGKISAEVLDDRVYNVLKLKAKYVLAGEPATGPDVKAINREIRSLLEENGLK</sequence>
<accession>A0A3P3TZF6</accession>
<evidence type="ECO:0000256" key="1">
    <source>
        <dbReference type="ARBA" id="ARBA00001231"/>
    </source>
</evidence>
<comment type="similarity">
    <text evidence="2">Belongs to the glycosyl hydrolase 3 family.</text>
</comment>
<dbReference type="Gene3D" id="3.20.20.300">
    <property type="entry name" value="Glycoside hydrolase, family 3, N-terminal domain"/>
    <property type="match status" value="1"/>
</dbReference>
<protein>
    <recommendedName>
        <fullName evidence="3">beta-N-acetylhexosaminidase</fullName>
        <ecNumber evidence="3">3.2.1.52</ecNumber>
    </recommendedName>
</protein>
<keyword evidence="5 8" id="KW-0326">Glycosidase</keyword>
<dbReference type="OrthoDB" id="9805821at2"/>
<keyword evidence="4 8" id="KW-0378">Hydrolase</keyword>
<reference evidence="8 9" key="1">
    <citation type="submission" date="2018-11" db="EMBL/GenBank/DDBJ databases">
        <title>Genome sequencing of Paenibacillus sp. KCOM 3021 (= ChDC PVNT-B20).</title>
        <authorList>
            <person name="Kook J.-K."/>
            <person name="Park S.-N."/>
            <person name="Lim Y.K."/>
        </authorList>
    </citation>
    <scope>NUCLEOTIDE SEQUENCE [LARGE SCALE GENOMIC DNA]</scope>
    <source>
        <strain evidence="8 9">KCOM 3021</strain>
    </source>
</reference>
<dbReference type="AlphaFoldDB" id="A0A3P3TZF6"/>
<organism evidence="8 9">
    <name type="scientific">Paenibacillus oralis</name>
    <dbReference type="NCBI Taxonomy" id="2490856"/>
    <lineage>
        <taxon>Bacteria</taxon>
        <taxon>Bacillati</taxon>
        <taxon>Bacillota</taxon>
        <taxon>Bacilli</taxon>
        <taxon>Bacillales</taxon>
        <taxon>Paenibacillaceae</taxon>
        <taxon>Paenibacillus</taxon>
    </lineage>
</organism>
<dbReference type="GO" id="GO:0004563">
    <property type="term" value="F:beta-N-acetylhexosaminidase activity"/>
    <property type="evidence" value="ECO:0007669"/>
    <property type="project" value="UniProtKB-EC"/>
</dbReference>
<dbReference type="EC" id="3.2.1.52" evidence="3"/>
<dbReference type="PROSITE" id="PS00775">
    <property type="entry name" value="GLYCOSYL_HYDROL_F3"/>
    <property type="match status" value="1"/>
</dbReference>
<dbReference type="PROSITE" id="PS51257">
    <property type="entry name" value="PROKAR_LIPOPROTEIN"/>
    <property type="match status" value="1"/>
</dbReference>
<dbReference type="RefSeq" id="WP_128629592.1">
    <property type="nucleotide sequence ID" value="NZ_RRCN01000001.1"/>
</dbReference>
<name>A0A3P3TZF6_9BACL</name>
<dbReference type="InterPro" id="IPR001764">
    <property type="entry name" value="Glyco_hydro_3_N"/>
</dbReference>
<gene>
    <name evidence="8" type="ORF">EHV15_00750</name>
</gene>
<comment type="catalytic activity">
    <reaction evidence="1">
        <text>Hydrolysis of terminal non-reducing N-acetyl-D-hexosamine residues in N-acetyl-beta-D-hexosaminides.</text>
        <dbReference type="EC" id="3.2.1.52"/>
    </reaction>
</comment>
<dbReference type="InterPro" id="IPR019800">
    <property type="entry name" value="Glyco_hydro_3_AS"/>
</dbReference>
<dbReference type="PANTHER" id="PTHR30480:SF13">
    <property type="entry name" value="BETA-HEXOSAMINIDASE"/>
    <property type="match status" value="1"/>
</dbReference>
<dbReference type="EMBL" id="RRCN01000001">
    <property type="protein sequence ID" value="RRJ61663.1"/>
    <property type="molecule type" value="Genomic_DNA"/>
</dbReference>
<evidence type="ECO:0000313" key="9">
    <source>
        <dbReference type="Proteomes" id="UP000267017"/>
    </source>
</evidence>
<dbReference type="PANTHER" id="PTHR30480">
    <property type="entry name" value="BETA-HEXOSAMINIDASE-RELATED"/>
    <property type="match status" value="1"/>
</dbReference>
<feature type="domain" description="Glycoside hydrolase family 3 N-terminal" evidence="7">
    <location>
        <begin position="84"/>
        <end position="405"/>
    </location>
</feature>
<dbReference type="InterPro" id="IPR036962">
    <property type="entry name" value="Glyco_hydro_3_N_sf"/>
</dbReference>
<dbReference type="Proteomes" id="UP000267017">
    <property type="component" value="Unassembled WGS sequence"/>
</dbReference>
<evidence type="ECO:0000259" key="7">
    <source>
        <dbReference type="Pfam" id="PF00933"/>
    </source>
</evidence>
<feature type="region of interest" description="Disordered" evidence="6">
    <location>
        <begin position="28"/>
        <end position="78"/>
    </location>
</feature>
<dbReference type="GO" id="GO:0005975">
    <property type="term" value="P:carbohydrate metabolic process"/>
    <property type="evidence" value="ECO:0007669"/>
    <property type="project" value="InterPro"/>
</dbReference>
<dbReference type="Pfam" id="PF00933">
    <property type="entry name" value="Glyco_hydro_3"/>
    <property type="match status" value="1"/>
</dbReference>
<dbReference type="GO" id="GO:0009254">
    <property type="term" value="P:peptidoglycan turnover"/>
    <property type="evidence" value="ECO:0007669"/>
    <property type="project" value="TreeGrafter"/>
</dbReference>
<comment type="caution">
    <text evidence="8">The sequence shown here is derived from an EMBL/GenBank/DDBJ whole genome shotgun (WGS) entry which is preliminary data.</text>
</comment>
<evidence type="ECO:0000256" key="2">
    <source>
        <dbReference type="ARBA" id="ARBA00005336"/>
    </source>
</evidence>
<dbReference type="NCBIfam" id="NF003740">
    <property type="entry name" value="PRK05337.1"/>
    <property type="match status" value="1"/>
</dbReference>
<evidence type="ECO:0000313" key="8">
    <source>
        <dbReference type="EMBL" id="RRJ61663.1"/>
    </source>
</evidence>
<proteinExistence type="inferred from homology"/>
<evidence type="ECO:0000256" key="5">
    <source>
        <dbReference type="ARBA" id="ARBA00023295"/>
    </source>
</evidence>
<dbReference type="InterPro" id="IPR050226">
    <property type="entry name" value="NagZ_Beta-hexosaminidase"/>
</dbReference>
<evidence type="ECO:0000256" key="4">
    <source>
        <dbReference type="ARBA" id="ARBA00022801"/>
    </source>
</evidence>
<keyword evidence="9" id="KW-1185">Reference proteome</keyword>
<evidence type="ECO:0000256" key="6">
    <source>
        <dbReference type="SAM" id="MobiDB-lite"/>
    </source>
</evidence>
<evidence type="ECO:0000256" key="3">
    <source>
        <dbReference type="ARBA" id="ARBA00012663"/>
    </source>
</evidence>
<dbReference type="SUPFAM" id="SSF51445">
    <property type="entry name" value="(Trans)glycosidases"/>
    <property type="match status" value="1"/>
</dbReference>